<dbReference type="Gene3D" id="1.10.3210.10">
    <property type="entry name" value="Hypothetical protein af1432"/>
    <property type="match status" value="1"/>
</dbReference>
<evidence type="ECO:0000259" key="3">
    <source>
        <dbReference type="PROSITE" id="PS51671"/>
    </source>
</evidence>
<dbReference type="Gene3D" id="3.10.20.30">
    <property type="match status" value="1"/>
</dbReference>
<proteinExistence type="inferred from homology"/>
<dbReference type="EMBL" id="MHST01000024">
    <property type="protein sequence ID" value="OHA48229.1"/>
    <property type="molecule type" value="Genomic_DNA"/>
</dbReference>
<dbReference type="SUPFAM" id="SSF109604">
    <property type="entry name" value="HD-domain/PDEase-like"/>
    <property type="match status" value="1"/>
</dbReference>
<name>A0A1G2PKE0_TERXR</name>
<dbReference type="Gene3D" id="3.30.70.260">
    <property type="match status" value="1"/>
</dbReference>
<dbReference type="FunFam" id="1.10.3210.10:FF:000001">
    <property type="entry name" value="GTP pyrophosphokinase RelA"/>
    <property type="match status" value="1"/>
</dbReference>
<accession>A0A1G2PKE0</accession>
<evidence type="ECO:0000256" key="1">
    <source>
        <dbReference type="ARBA" id="ARBA00025704"/>
    </source>
</evidence>
<dbReference type="InterPro" id="IPR004811">
    <property type="entry name" value="RelA/Spo_fam"/>
</dbReference>
<dbReference type="SUPFAM" id="SSF81301">
    <property type="entry name" value="Nucleotidyltransferase"/>
    <property type="match status" value="1"/>
</dbReference>
<dbReference type="InterPro" id="IPR003607">
    <property type="entry name" value="HD/PDEase_dom"/>
</dbReference>
<dbReference type="Pfam" id="PF13291">
    <property type="entry name" value="ACT_4"/>
    <property type="match status" value="1"/>
</dbReference>
<dbReference type="InterPro" id="IPR043519">
    <property type="entry name" value="NT_sf"/>
</dbReference>
<dbReference type="InterPro" id="IPR004095">
    <property type="entry name" value="TGS"/>
</dbReference>
<dbReference type="InterPro" id="IPR002912">
    <property type="entry name" value="ACT_dom"/>
</dbReference>
<dbReference type="PROSITE" id="PS51831">
    <property type="entry name" value="HD"/>
    <property type="match status" value="1"/>
</dbReference>
<dbReference type="GO" id="GO:0005886">
    <property type="term" value="C:plasma membrane"/>
    <property type="evidence" value="ECO:0007669"/>
    <property type="project" value="TreeGrafter"/>
</dbReference>
<dbReference type="InterPro" id="IPR033655">
    <property type="entry name" value="TGS_RelA/SpoT"/>
</dbReference>
<evidence type="ECO:0000259" key="5">
    <source>
        <dbReference type="PROSITE" id="PS51880"/>
    </source>
</evidence>
<feature type="domain" description="TGS" evidence="5">
    <location>
        <begin position="384"/>
        <end position="445"/>
    </location>
</feature>
<comment type="pathway">
    <text evidence="1">Purine metabolism.</text>
</comment>
<dbReference type="GO" id="GO:0015969">
    <property type="term" value="P:guanosine tetraphosphate metabolic process"/>
    <property type="evidence" value="ECO:0007669"/>
    <property type="project" value="InterPro"/>
</dbReference>
<dbReference type="NCBIfam" id="TIGR00691">
    <property type="entry name" value="spoT_relA"/>
    <property type="match status" value="1"/>
</dbReference>
<evidence type="ECO:0000259" key="4">
    <source>
        <dbReference type="PROSITE" id="PS51831"/>
    </source>
</evidence>
<evidence type="ECO:0000256" key="2">
    <source>
        <dbReference type="RuleBase" id="RU003847"/>
    </source>
</evidence>
<dbReference type="InterPro" id="IPR012675">
    <property type="entry name" value="Beta-grasp_dom_sf"/>
</dbReference>
<dbReference type="PANTHER" id="PTHR21262:SF31">
    <property type="entry name" value="GTP PYROPHOSPHOKINASE"/>
    <property type="match status" value="1"/>
</dbReference>
<dbReference type="Proteomes" id="UP000178690">
    <property type="component" value="Unassembled WGS sequence"/>
</dbReference>
<sequence length="563" mass="63864">MTIEDVLEATRGKNPHADFSLIQRAYVFAERAHREQKRESGEPYIVHPLSAARTLAEMRMDDASIAAALLHDVVDDTPTTIAEIKGAFGEEISFLVNGVTKLGKIKYRGVERHVENLRKMFLAMAEDVRVVLIKLADRLHNMETIASLLPEKQRRIALETLDIYSPLAGRLGIGDIKVRLEDLAFPVVYPEEHKWLLRNVRELYEERRVYCERLIPVVQEQLSREGTGALAVQARAKHYYSLWKKLQRYDMDFTKIYDLVALRVLVPDVTACYATLGALHQRWKPLPGRIKDYVAIPKPNGYQSIHTTVFCEDGKITEFQIRTQDMHAQAEYGIAAHWAYSEGDKESLRRPERFRWVEQLRDWQREVRGTDEFLDALRIDFFQDRIFVFTPKGDVIELPEGATPIDFAYAIHSEIGNQAVGARVSDRFVGLDAPLANGDVVEITIQKGKKPSSKWLELARTSMAKHQIRKALREQGIEVAAPLPASMRAELHLNVGDRVSLMKDVTTVVSQAGLNIKKIEGSGEGATATIALLVTIENRAELKRLLERLKKVKGIFRAEGRVV</sequence>
<dbReference type="Gene3D" id="3.30.460.10">
    <property type="entry name" value="Beta Polymerase, domain 2"/>
    <property type="match status" value="1"/>
</dbReference>
<dbReference type="SUPFAM" id="SSF55021">
    <property type="entry name" value="ACT-like"/>
    <property type="match status" value="1"/>
</dbReference>
<dbReference type="SMART" id="SM00954">
    <property type="entry name" value="RelA_SpoT"/>
    <property type="match status" value="1"/>
</dbReference>
<dbReference type="AlphaFoldDB" id="A0A1G2PKE0"/>
<feature type="domain" description="HD" evidence="4">
    <location>
        <begin position="44"/>
        <end position="142"/>
    </location>
</feature>
<organism evidence="6 7">
    <name type="scientific">Terrybacteria sp. (strain RIFCSPHIGHO2_01_FULL_58_15)</name>
    <dbReference type="NCBI Taxonomy" id="1802363"/>
    <lineage>
        <taxon>Bacteria</taxon>
        <taxon>Candidatus Terryibacteriota</taxon>
    </lineage>
</organism>
<reference evidence="6 7" key="1">
    <citation type="journal article" date="2016" name="Nat. Commun.">
        <title>Thousands of microbial genomes shed light on interconnected biogeochemical processes in an aquifer system.</title>
        <authorList>
            <person name="Anantharaman K."/>
            <person name="Brown C.T."/>
            <person name="Hug L.A."/>
            <person name="Sharon I."/>
            <person name="Castelle C.J."/>
            <person name="Probst A.J."/>
            <person name="Thomas B.C."/>
            <person name="Singh A."/>
            <person name="Wilkins M.J."/>
            <person name="Karaoz U."/>
            <person name="Brodie E.L."/>
            <person name="Williams K.H."/>
            <person name="Hubbard S.S."/>
            <person name="Banfield J.F."/>
        </authorList>
    </citation>
    <scope>NUCLEOTIDE SEQUENCE [LARGE SCALE GENOMIC DNA]</scope>
    <source>
        <strain evidence="7">RIFCSPHIGHO2_01_FULL_58_15</strain>
    </source>
</reference>
<protein>
    <recommendedName>
        <fullName evidence="8">GTP pyrophosphokinase</fullName>
    </recommendedName>
</protein>
<evidence type="ECO:0008006" key="8">
    <source>
        <dbReference type="Google" id="ProtNLM"/>
    </source>
</evidence>
<dbReference type="STRING" id="1802363.A2682_02395"/>
<dbReference type="CDD" id="cd01668">
    <property type="entry name" value="TGS_RSH"/>
    <property type="match status" value="1"/>
</dbReference>
<dbReference type="InterPro" id="IPR006674">
    <property type="entry name" value="HD_domain"/>
</dbReference>
<comment type="function">
    <text evidence="2">In eubacteria ppGpp (guanosine 3'-diphosphate 5'-diphosphate) is a mediator of the stringent response that coordinates a variety of cellular activities in response to changes in nutritional abundance.</text>
</comment>
<comment type="caution">
    <text evidence="6">The sequence shown here is derived from an EMBL/GenBank/DDBJ whole genome shotgun (WGS) entry which is preliminary data.</text>
</comment>
<dbReference type="CDD" id="cd04876">
    <property type="entry name" value="ACT_RelA-SpoT"/>
    <property type="match status" value="1"/>
</dbReference>
<dbReference type="FunFam" id="3.10.20.30:FF:000002">
    <property type="entry name" value="GTP pyrophosphokinase (RelA/SpoT)"/>
    <property type="match status" value="1"/>
</dbReference>
<dbReference type="InterPro" id="IPR007685">
    <property type="entry name" value="RelA_SpoT"/>
</dbReference>
<dbReference type="Pfam" id="PF02824">
    <property type="entry name" value="TGS"/>
    <property type="match status" value="1"/>
</dbReference>
<dbReference type="PROSITE" id="PS51880">
    <property type="entry name" value="TGS"/>
    <property type="match status" value="1"/>
</dbReference>
<dbReference type="SMART" id="SM00471">
    <property type="entry name" value="HDc"/>
    <property type="match status" value="1"/>
</dbReference>
<gene>
    <name evidence="6" type="ORF">A2682_02395</name>
</gene>
<dbReference type="Pfam" id="PF13328">
    <property type="entry name" value="HD_4"/>
    <property type="match status" value="1"/>
</dbReference>
<dbReference type="InterPro" id="IPR045865">
    <property type="entry name" value="ACT-like_dom_sf"/>
</dbReference>
<dbReference type="CDD" id="cd00077">
    <property type="entry name" value="HDc"/>
    <property type="match status" value="1"/>
</dbReference>
<feature type="domain" description="ACT" evidence="3">
    <location>
        <begin position="490"/>
        <end position="563"/>
    </location>
</feature>
<dbReference type="CDD" id="cd05399">
    <property type="entry name" value="NT_Rel-Spo_like"/>
    <property type="match status" value="1"/>
</dbReference>
<comment type="similarity">
    <text evidence="2">Belongs to the relA/spoT family.</text>
</comment>
<dbReference type="PANTHER" id="PTHR21262">
    <property type="entry name" value="GUANOSINE-3',5'-BIS DIPHOSPHATE 3'-PYROPHOSPHOHYDROLASE"/>
    <property type="match status" value="1"/>
</dbReference>
<dbReference type="InterPro" id="IPR012676">
    <property type="entry name" value="TGS-like"/>
</dbReference>
<dbReference type="PROSITE" id="PS51671">
    <property type="entry name" value="ACT"/>
    <property type="match status" value="1"/>
</dbReference>
<dbReference type="Pfam" id="PF04607">
    <property type="entry name" value="RelA_SpoT"/>
    <property type="match status" value="1"/>
</dbReference>
<evidence type="ECO:0000313" key="6">
    <source>
        <dbReference type="EMBL" id="OHA48229.1"/>
    </source>
</evidence>
<dbReference type="SUPFAM" id="SSF81271">
    <property type="entry name" value="TGS-like"/>
    <property type="match status" value="1"/>
</dbReference>
<evidence type="ECO:0000313" key="7">
    <source>
        <dbReference type="Proteomes" id="UP000178690"/>
    </source>
</evidence>